<dbReference type="SUPFAM" id="SSF52096">
    <property type="entry name" value="ClpP/crotonase"/>
    <property type="match status" value="1"/>
</dbReference>
<dbReference type="GO" id="GO:0007165">
    <property type="term" value="P:signal transduction"/>
    <property type="evidence" value="ECO:0007669"/>
    <property type="project" value="TreeGrafter"/>
</dbReference>
<dbReference type="Gene3D" id="3.90.226.10">
    <property type="entry name" value="2-enoyl-CoA Hydratase, Chain A, domain 1"/>
    <property type="match status" value="1"/>
</dbReference>
<protein>
    <submittedName>
        <fullName evidence="3">Peptidase S41</fullName>
    </submittedName>
</protein>
<dbReference type="GO" id="GO:0030288">
    <property type="term" value="C:outer membrane-bounded periplasmic space"/>
    <property type="evidence" value="ECO:0007669"/>
    <property type="project" value="TreeGrafter"/>
</dbReference>
<reference evidence="3 4" key="1">
    <citation type="submission" date="2018-06" db="EMBL/GenBank/DDBJ databases">
        <title>Spirosoma sp. HMF3257 Genome sequencing and assembly.</title>
        <authorList>
            <person name="Kang H."/>
            <person name="Cha I."/>
            <person name="Kim H."/>
            <person name="Kang J."/>
            <person name="Joh K."/>
        </authorList>
    </citation>
    <scope>NUCLEOTIDE SEQUENCE [LARGE SCALE GENOMIC DNA]</scope>
    <source>
        <strain evidence="3 4">HMF3257</strain>
    </source>
</reference>
<dbReference type="InterPro" id="IPR029045">
    <property type="entry name" value="ClpP/crotonase-like_dom_sf"/>
</dbReference>
<dbReference type="EMBL" id="QLII01000001">
    <property type="protein sequence ID" value="RAI73821.1"/>
    <property type="molecule type" value="Genomic_DNA"/>
</dbReference>
<dbReference type="GO" id="GO:0008236">
    <property type="term" value="F:serine-type peptidase activity"/>
    <property type="evidence" value="ECO:0007669"/>
    <property type="project" value="InterPro"/>
</dbReference>
<dbReference type="PANTHER" id="PTHR32060:SF30">
    <property type="entry name" value="CARBOXY-TERMINAL PROCESSING PROTEASE CTPA"/>
    <property type="match status" value="1"/>
</dbReference>
<gene>
    <name evidence="3" type="ORF">HMF3257_04330</name>
</gene>
<evidence type="ECO:0000256" key="1">
    <source>
        <dbReference type="SAM" id="SignalP"/>
    </source>
</evidence>
<feature type="signal peptide" evidence="1">
    <location>
        <begin position="1"/>
        <end position="20"/>
    </location>
</feature>
<evidence type="ECO:0000259" key="2">
    <source>
        <dbReference type="Pfam" id="PF03572"/>
    </source>
</evidence>
<dbReference type="InterPro" id="IPR005151">
    <property type="entry name" value="Tail-specific_protease"/>
</dbReference>
<sequence>MKSILITTFLSLLLNQAIFGQTLTPEQLQADFSRFRTALNEVHPEMHRYTPKPVFDSLFTVTAARLNQPMTQHEFYVAMTPLLVALRDGHIKWIVAGRDEHYPFFTDKLFPLKLYFLGEKAWIVGNYGAGTVPNGAEVVAINGKPMKQIIQSLLPNMTFADGNRVGGKLEDLNRYFSGYYATYIEAPNAYEVTYLVGREAKNVTLSPVTEQTIKAYVEAHKAAPQKPFRLTFTEPKTAIMTIERFMGDKKEQDFKQFLHNAFREINDKGVQHLVLDLRDNEGGEESWGVLLYSYLAEKPFRYYDHIRVRQKKKYSFPAWTSKLYRVLKGLAVKKREDAFVFTWHRGLGITKPKPNAYHGKLYLLLNGNSFSVTTEFAARVHTDQRTQPGKVTCIGQESGGGYKVNSSGIFAITQLPNSKIDLGIGMFGFNMANVSANPYSDRGIIPDHLVEPTADDLLNQRDRVMDYALKLIQSHKRSLSKVE</sequence>
<comment type="caution">
    <text evidence="3">The sequence shown here is derived from an EMBL/GenBank/DDBJ whole genome shotgun (WGS) entry which is preliminary data.</text>
</comment>
<dbReference type="PANTHER" id="PTHR32060">
    <property type="entry name" value="TAIL-SPECIFIC PROTEASE"/>
    <property type="match status" value="1"/>
</dbReference>
<evidence type="ECO:0000313" key="3">
    <source>
        <dbReference type="EMBL" id="RAI73821.1"/>
    </source>
</evidence>
<dbReference type="GO" id="GO:0004175">
    <property type="term" value="F:endopeptidase activity"/>
    <property type="evidence" value="ECO:0007669"/>
    <property type="project" value="TreeGrafter"/>
</dbReference>
<dbReference type="Proteomes" id="UP000249016">
    <property type="component" value="Unassembled WGS sequence"/>
</dbReference>
<feature type="chain" id="PRO_5016263223" evidence="1">
    <location>
        <begin position="21"/>
        <end position="483"/>
    </location>
</feature>
<proteinExistence type="predicted"/>
<dbReference type="OrthoDB" id="5480566at2"/>
<evidence type="ECO:0000313" key="4">
    <source>
        <dbReference type="Proteomes" id="UP000249016"/>
    </source>
</evidence>
<organism evidence="3 4">
    <name type="scientific">Spirosoma telluris</name>
    <dbReference type="NCBI Taxonomy" id="2183553"/>
    <lineage>
        <taxon>Bacteria</taxon>
        <taxon>Pseudomonadati</taxon>
        <taxon>Bacteroidota</taxon>
        <taxon>Cytophagia</taxon>
        <taxon>Cytophagales</taxon>
        <taxon>Cytophagaceae</taxon>
        <taxon>Spirosoma</taxon>
    </lineage>
</organism>
<keyword evidence="1" id="KW-0732">Signal</keyword>
<accession>A0A327NEV3</accession>
<keyword evidence="4" id="KW-1185">Reference proteome</keyword>
<dbReference type="Pfam" id="PF03572">
    <property type="entry name" value="Peptidase_S41"/>
    <property type="match status" value="1"/>
</dbReference>
<feature type="domain" description="Tail specific protease" evidence="2">
    <location>
        <begin position="237"/>
        <end position="407"/>
    </location>
</feature>
<name>A0A327NEV3_9BACT</name>
<dbReference type="RefSeq" id="WP_111340694.1">
    <property type="nucleotide sequence ID" value="NZ_QLII01000001.1"/>
</dbReference>
<dbReference type="AlphaFoldDB" id="A0A327NEV3"/>
<dbReference type="GO" id="GO:0006508">
    <property type="term" value="P:proteolysis"/>
    <property type="evidence" value="ECO:0007669"/>
    <property type="project" value="InterPro"/>
</dbReference>